<feature type="region of interest" description="Disordered" evidence="6">
    <location>
        <begin position="61"/>
        <end position="102"/>
    </location>
</feature>
<reference evidence="7" key="1">
    <citation type="journal article" date="2020" name="Gigascience">
        <title>An improved pig reference genome sequence to enable pig genetics and genomics research.</title>
        <authorList>
            <person name="Warr A."/>
            <person name="Affara N."/>
            <person name="Aken B."/>
            <person name="Beiki H."/>
            <person name="Bickhart D.M."/>
            <person name="Billis K."/>
            <person name="Chow W."/>
            <person name="Eory L."/>
            <person name="Finlayson H.A."/>
            <person name="Flicek P."/>
            <person name="Giron C.G."/>
            <person name="Griffin D.K."/>
            <person name="Hall R."/>
            <person name="Hannum G."/>
            <person name="Hourlier T."/>
            <person name="Howe K."/>
            <person name="Hume D.A."/>
            <person name="Izuogu O."/>
            <person name="Kim K."/>
            <person name="Koren S."/>
            <person name="Liu H."/>
            <person name="Manchanda N."/>
            <person name="Martin F.J."/>
            <person name="Nonneman D.J."/>
            <person name="O'Connor R.E."/>
            <person name="Phillippy A.M."/>
            <person name="Rohrer G.A."/>
            <person name="Rosen B.D."/>
            <person name="Rund L.A."/>
            <person name="Sargent C.A."/>
            <person name="Schook L.B."/>
            <person name="Schroeder S.G."/>
            <person name="Schwartz A.S."/>
            <person name="Skinner B.M."/>
            <person name="Talbot R."/>
            <person name="Tseng E."/>
            <person name="Tuggle C.K."/>
            <person name="Watson M."/>
            <person name="Smith T.P.L."/>
            <person name="Archibald A.L."/>
        </authorList>
    </citation>
    <scope>NUCLEOTIDE SEQUENCE [LARGE SCALE GENOMIC DNA]</scope>
    <source>
        <strain evidence="7">Duroc</strain>
    </source>
</reference>
<accession>A0A8W4FEG7</accession>
<evidence type="ECO:0000256" key="1">
    <source>
        <dbReference type="ARBA" id="ARBA00005640"/>
    </source>
</evidence>
<protein>
    <recommendedName>
        <fullName evidence="4">Large ribosomal subunit protein eL13</fullName>
    </recommendedName>
    <alternativeName>
        <fullName evidence="5">60S ribosomal protein L13</fullName>
    </alternativeName>
</protein>
<keyword evidence="8" id="KW-1185">Reference proteome</keyword>
<organism evidence="7 8">
    <name type="scientific">Sus scrofa</name>
    <name type="common">Pig</name>
    <dbReference type="NCBI Taxonomy" id="9823"/>
    <lineage>
        <taxon>Eukaryota</taxon>
        <taxon>Metazoa</taxon>
        <taxon>Chordata</taxon>
        <taxon>Craniata</taxon>
        <taxon>Vertebrata</taxon>
        <taxon>Euteleostomi</taxon>
        <taxon>Mammalia</taxon>
        <taxon>Eutheria</taxon>
        <taxon>Laurasiatheria</taxon>
        <taxon>Artiodactyla</taxon>
        <taxon>Suina</taxon>
        <taxon>Suidae</taxon>
        <taxon>Sus</taxon>
    </lineage>
</organism>
<feature type="region of interest" description="Disordered" evidence="6">
    <location>
        <begin position="120"/>
        <end position="141"/>
    </location>
</feature>
<sequence>MAPSRNGMILKPHFHKDWQQCVATWFNQPVCEIHRHQGPARQGWPHRPMPCVRPLAGCEMPHGQVPHEGARRQRLQPGGAEGGRNPQEGGPDHWDLGGSLAAEQVHGVPAGQCVVPQGVPLRAHPLFPGSPRLKSSSWPPS</sequence>
<evidence type="ECO:0000256" key="6">
    <source>
        <dbReference type="SAM" id="MobiDB-lite"/>
    </source>
</evidence>
<reference evidence="7" key="3">
    <citation type="submission" date="2025-09" db="UniProtKB">
        <authorList>
            <consortium name="Ensembl"/>
        </authorList>
    </citation>
    <scope>IDENTIFICATION</scope>
</reference>
<dbReference type="GeneTree" id="ENSGT00940000166528"/>
<dbReference type="GO" id="GO:0005840">
    <property type="term" value="C:ribosome"/>
    <property type="evidence" value="ECO:0007669"/>
    <property type="project" value="UniProtKB-KW"/>
</dbReference>
<dbReference type="GO" id="GO:0003735">
    <property type="term" value="F:structural constituent of ribosome"/>
    <property type="evidence" value="ECO:0007669"/>
    <property type="project" value="InterPro"/>
</dbReference>
<evidence type="ECO:0000313" key="7">
    <source>
        <dbReference type="Ensembl" id="ENSSSCP00000077705.1"/>
    </source>
</evidence>
<comment type="similarity">
    <text evidence="1">Belongs to the eukaryotic ribosomal protein eL13 family.</text>
</comment>
<evidence type="ECO:0000256" key="5">
    <source>
        <dbReference type="ARBA" id="ARBA00035321"/>
    </source>
</evidence>
<dbReference type="GO" id="GO:1990904">
    <property type="term" value="C:ribonucleoprotein complex"/>
    <property type="evidence" value="ECO:0007669"/>
    <property type="project" value="UniProtKB-KW"/>
</dbReference>
<proteinExistence type="inferred from homology"/>
<name>A0A8W4FEG7_PIG</name>
<evidence type="ECO:0000256" key="4">
    <source>
        <dbReference type="ARBA" id="ARBA00035216"/>
    </source>
</evidence>
<dbReference type="AlphaFoldDB" id="A0A8W4FEG7"/>
<evidence type="ECO:0000256" key="2">
    <source>
        <dbReference type="ARBA" id="ARBA00022980"/>
    </source>
</evidence>
<evidence type="ECO:0000256" key="3">
    <source>
        <dbReference type="ARBA" id="ARBA00023274"/>
    </source>
</evidence>
<keyword evidence="2" id="KW-0689">Ribosomal protein</keyword>
<dbReference type="Pfam" id="PF01294">
    <property type="entry name" value="Ribosomal_L13e"/>
    <property type="match status" value="1"/>
</dbReference>
<evidence type="ECO:0000313" key="8">
    <source>
        <dbReference type="Proteomes" id="UP000008227"/>
    </source>
</evidence>
<dbReference type="Ensembl" id="ENSSSCT00000048910.2">
    <property type="protein sequence ID" value="ENSSSCP00000077705.1"/>
    <property type="gene ID" value="ENSSSCG00000036198.2"/>
</dbReference>
<dbReference type="GO" id="GO:0006412">
    <property type="term" value="P:translation"/>
    <property type="evidence" value="ECO:0007669"/>
    <property type="project" value="InterPro"/>
</dbReference>
<reference evidence="7" key="2">
    <citation type="submission" date="2025-08" db="UniProtKB">
        <authorList>
            <consortium name="Ensembl"/>
        </authorList>
    </citation>
    <scope>IDENTIFICATION</scope>
</reference>
<dbReference type="Proteomes" id="UP000008227">
    <property type="component" value="Chromosome 9"/>
</dbReference>
<dbReference type="InterPro" id="IPR001380">
    <property type="entry name" value="Ribosomal_eL13"/>
</dbReference>
<keyword evidence="3" id="KW-0687">Ribonucleoprotein</keyword>